<gene>
    <name evidence="2" type="ORF">NECAME_08160</name>
</gene>
<proteinExistence type="predicted"/>
<sequence>MNLRDYVSNSEVVNKSIPEPDRAPCGVIKYDLESEEGRVTFYHVPTEDNPADVGTRGVGASQRDDLSWIVGPKWLSEEHTPRHL</sequence>
<dbReference type="KEGG" id="nai:NECAME_08160"/>
<feature type="region of interest" description="Disordered" evidence="1">
    <location>
        <begin position="1"/>
        <end position="20"/>
    </location>
</feature>
<organism evidence="2 3">
    <name type="scientific">Necator americanus</name>
    <name type="common">Human hookworm</name>
    <dbReference type="NCBI Taxonomy" id="51031"/>
    <lineage>
        <taxon>Eukaryota</taxon>
        <taxon>Metazoa</taxon>
        <taxon>Ecdysozoa</taxon>
        <taxon>Nematoda</taxon>
        <taxon>Chromadorea</taxon>
        <taxon>Rhabditida</taxon>
        <taxon>Rhabditina</taxon>
        <taxon>Rhabditomorpha</taxon>
        <taxon>Strongyloidea</taxon>
        <taxon>Ancylostomatidae</taxon>
        <taxon>Bunostominae</taxon>
        <taxon>Necator</taxon>
    </lineage>
</organism>
<evidence type="ECO:0000313" key="3">
    <source>
        <dbReference type="Proteomes" id="UP000053676"/>
    </source>
</evidence>
<evidence type="ECO:0000256" key="1">
    <source>
        <dbReference type="SAM" id="MobiDB-lite"/>
    </source>
</evidence>
<dbReference type="Proteomes" id="UP000053676">
    <property type="component" value="Unassembled WGS sequence"/>
</dbReference>
<evidence type="ECO:0000313" key="2">
    <source>
        <dbReference type="EMBL" id="ETN82110.1"/>
    </source>
</evidence>
<dbReference type="OrthoDB" id="5877216at2759"/>
<name>W2TJ26_NECAM</name>
<dbReference type="EMBL" id="KI658566">
    <property type="protein sequence ID" value="ETN82110.1"/>
    <property type="molecule type" value="Genomic_DNA"/>
</dbReference>
<reference evidence="3" key="1">
    <citation type="journal article" date="2014" name="Nat. Genet.">
        <title>Genome of the human hookworm Necator americanus.</title>
        <authorList>
            <person name="Tang Y.T."/>
            <person name="Gao X."/>
            <person name="Rosa B.A."/>
            <person name="Abubucker S."/>
            <person name="Hallsworth-Pepin K."/>
            <person name="Martin J."/>
            <person name="Tyagi R."/>
            <person name="Heizer E."/>
            <person name="Zhang X."/>
            <person name="Bhonagiri-Palsikar V."/>
            <person name="Minx P."/>
            <person name="Warren W.C."/>
            <person name="Wang Q."/>
            <person name="Zhan B."/>
            <person name="Hotez P.J."/>
            <person name="Sternberg P.W."/>
            <person name="Dougall A."/>
            <person name="Gaze S.T."/>
            <person name="Mulvenna J."/>
            <person name="Sotillo J."/>
            <person name="Ranganathan S."/>
            <person name="Rabelo E.M."/>
            <person name="Wilson R.K."/>
            <person name="Felgner P.L."/>
            <person name="Bethony J."/>
            <person name="Hawdon J.M."/>
            <person name="Gasser R.B."/>
            <person name="Loukas A."/>
            <person name="Mitreva M."/>
        </authorList>
    </citation>
    <scope>NUCLEOTIDE SEQUENCE [LARGE SCALE GENOMIC DNA]</scope>
</reference>
<keyword evidence="3" id="KW-1185">Reference proteome</keyword>
<accession>W2TJ26</accession>
<dbReference type="AlphaFoldDB" id="W2TJ26"/>
<protein>
    <submittedName>
        <fullName evidence="2">Uncharacterized protein</fullName>
    </submittedName>
</protein>